<dbReference type="CDD" id="cd03426">
    <property type="entry name" value="NUDIX_CoAse_Nudt7"/>
    <property type="match status" value="1"/>
</dbReference>
<dbReference type="Proteomes" id="UP001519460">
    <property type="component" value="Unassembled WGS sequence"/>
</dbReference>
<keyword evidence="7" id="KW-0472">Membrane</keyword>
<evidence type="ECO:0000256" key="1">
    <source>
        <dbReference type="ARBA" id="ARBA00001936"/>
    </source>
</evidence>
<dbReference type="GO" id="GO:0046872">
    <property type="term" value="F:metal ion binding"/>
    <property type="evidence" value="ECO:0007669"/>
    <property type="project" value="UniProtKB-KW"/>
</dbReference>
<keyword evidence="7" id="KW-1133">Transmembrane helix</keyword>
<evidence type="ECO:0000256" key="6">
    <source>
        <dbReference type="ARBA" id="ARBA00023211"/>
    </source>
</evidence>
<dbReference type="AlphaFoldDB" id="A0ABD0KZJ4"/>
<name>A0ABD0KZJ4_9CAEN</name>
<dbReference type="InterPro" id="IPR015797">
    <property type="entry name" value="NUDIX_hydrolase-like_dom_sf"/>
</dbReference>
<evidence type="ECO:0000313" key="10">
    <source>
        <dbReference type="Proteomes" id="UP001519460"/>
    </source>
</evidence>
<keyword evidence="5" id="KW-0460">Magnesium</keyword>
<comment type="caution">
    <text evidence="9">The sequence shown here is derived from an EMBL/GenBank/DDBJ whole genome shotgun (WGS) entry which is preliminary data.</text>
</comment>
<evidence type="ECO:0000313" key="9">
    <source>
        <dbReference type="EMBL" id="KAK7492219.1"/>
    </source>
</evidence>
<dbReference type="PANTHER" id="PTHR12992">
    <property type="entry name" value="NUDIX HYDROLASE"/>
    <property type="match status" value="1"/>
</dbReference>
<protein>
    <recommendedName>
        <fullName evidence="8">Nudix hydrolase domain-containing protein</fullName>
    </recommendedName>
</protein>
<accession>A0ABD0KZJ4</accession>
<keyword evidence="3" id="KW-0479">Metal-binding</keyword>
<dbReference type="GO" id="GO:0016787">
    <property type="term" value="F:hydrolase activity"/>
    <property type="evidence" value="ECO:0007669"/>
    <property type="project" value="UniProtKB-KW"/>
</dbReference>
<dbReference type="EMBL" id="JACVVK020000105">
    <property type="protein sequence ID" value="KAK7492219.1"/>
    <property type="molecule type" value="Genomic_DNA"/>
</dbReference>
<feature type="domain" description="Nudix hydrolase" evidence="8">
    <location>
        <begin position="38"/>
        <end position="173"/>
    </location>
</feature>
<evidence type="ECO:0000259" key="8">
    <source>
        <dbReference type="PROSITE" id="PS51462"/>
    </source>
</evidence>
<proteinExistence type="predicted"/>
<keyword evidence="4" id="KW-0378">Hydrolase</keyword>
<keyword evidence="6" id="KW-0464">Manganese</keyword>
<comment type="cofactor">
    <cofactor evidence="1">
        <name>Mn(2+)</name>
        <dbReference type="ChEBI" id="CHEBI:29035"/>
    </cofactor>
</comment>
<evidence type="ECO:0000256" key="3">
    <source>
        <dbReference type="ARBA" id="ARBA00022723"/>
    </source>
</evidence>
<reference evidence="9 10" key="1">
    <citation type="journal article" date="2023" name="Sci. Data">
        <title>Genome assembly of the Korean intertidal mud-creeper Batillaria attramentaria.</title>
        <authorList>
            <person name="Patra A.K."/>
            <person name="Ho P.T."/>
            <person name="Jun S."/>
            <person name="Lee S.J."/>
            <person name="Kim Y."/>
            <person name="Won Y.J."/>
        </authorList>
    </citation>
    <scope>NUCLEOTIDE SEQUENCE [LARGE SCALE GENOMIC DNA]</scope>
    <source>
        <strain evidence="9">Wonlab-2016</strain>
    </source>
</reference>
<evidence type="ECO:0000256" key="4">
    <source>
        <dbReference type="ARBA" id="ARBA00022801"/>
    </source>
</evidence>
<keyword evidence="7" id="KW-0812">Transmembrane</keyword>
<dbReference type="SUPFAM" id="SSF55811">
    <property type="entry name" value="Nudix"/>
    <property type="match status" value="1"/>
</dbReference>
<keyword evidence="10" id="KW-1185">Reference proteome</keyword>
<gene>
    <name evidence="9" type="ORF">BaRGS_00016516</name>
</gene>
<comment type="cofactor">
    <cofactor evidence="2">
        <name>Mg(2+)</name>
        <dbReference type="ChEBI" id="CHEBI:18420"/>
    </cofactor>
</comment>
<dbReference type="InterPro" id="IPR000086">
    <property type="entry name" value="NUDIX_hydrolase_dom"/>
</dbReference>
<dbReference type="Pfam" id="PF00293">
    <property type="entry name" value="NUDIX"/>
    <property type="match status" value="1"/>
</dbReference>
<evidence type="ECO:0000256" key="2">
    <source>
        <dbReference type="ARBA" id="ARBA00001946"/>
    </source>
</evidence>
<dbReference type="Gene3D" id="3.90.79.10">
    <property type="entry name" value="Nucleoside Triphosphate Pyrophosphohydrolase"/>
    <property type="match status" value="1"/>
</dbReference>
<sequence>MAADQQTLREVQTCLEPYDIQKNRRLAAQYPDGQYPHTRRCAILVPLFVSRQDGQLHVLLTQRASTLRSHASNVAFPGGAQDASDRDDTHTALREAHEEIGLDPGDVTVIAHLPPMFVRFSNSVYPVVGFIPSDFQPKPNPDEVALVFSAPLRRFLEKDVSYGNYELFGQMFRTVFLMHVVKSSAPLLIWGVTCTICVAVSRAILGPRKRFKLFLGKAGQASSSSDHDDDDELDDNVFGDVEKLYHFLCKSSVPSSKL</sequence>
<evidence type="ECO:0000256" key="5">
    <source>
        <dbReference type="ARBA" id="ARBA00022842"/>
    </source>
</evidence>
<evidence type="ECO:0000256" key="7">
    <source>
        <dbReference type="SAM" id="Phobius"/>
    </source>
</evidence>
<dbReference type="InterPro" id="IPR045121">
    <property type="entry name" value="CoAse"/>
</dbReference>
<organism evidence="9 10">
    <name type="scientific">Batillaria attramentaria</name>
    <dbReference type="NCBI Taxonomy" id="370345"/>
    <lineage>
        <taxon>Eukaryota</taxon>
        <taxon>Metazoa</taxon>
        <taxon>Spiralia</taxon>
        <taxon>Lophotrochozoa</taxon>
        <taxon>Mollusca</taxon>
        <taxon>Gastropoda</taxon>
        <taxon>Caenogastropoda</taxon>
        <taxon>Sorbeoconcha</taxon>
        <taxon>Cerithioidea</taxon>
        <taxon>Batillariidae</taxon>
        <taxon>Batillaria</taxon>
    </lineage>
</organism>
<dbReference type="PANTHER" id="PTHR12992:SF24">
    <property type="entry name" value="PEROXISOMAL COENZYME A DIPHOSPHATASE NUDT7"/>
    <property type="match status" value="1"/>
</dbReference>
<feature type="transmembrane region" description="Helical" evidence="7">
    <location>
        <begin position="187"/>
        <end position="205"/>
    </location>
</feature>
<dbReference type="PROSITE" id="PS51462">
    <property type="entry name" value="NUDIX"/>
    <property type="match status" value="1"/>
</dbReference>